<keyword evidence="3" id="KW-1185">Reference proteome</keyword>
<evidence type="ECO:0000256" key="1">
    <source>
        <dbReference type="SAM" id="MobiDB-lite"/>
    </source>
</evidence>
<dbReference type="Proteomes" id="UP001500503">
    <property type="component" value="Unassembled WGS sequence"/>
</dbReference>
<dbReference type="EMBL" id="BAABHF010000009">
    <property type="protein sequence ID" value="GAA4484532.1"/>
    <property type="molecule type" value="Genomic_DNA"/>
</dbReference>
<feature type="compositionally biased region" description="Acidic residues" evidence="1">
    <location>
        <begin position="86"/>
        <end position="97"/>
    </location>
</feature>
<organism evidence="2 3">
    <name type="scientific">Actinoallomurus oryzae</name>
    <dbReference type="NCBI Taxonomy" id="502180"/>
    <lineage>
        <taxon>Bacteria</taxon>
        <taxon>Bacillati</taxon>
        <taxon>Actinomycetota</taxon>
        <taxon>Actinomycetes</taxon>
        <taxon>Streptosporangiales</taxon>
        <taxon>Thermomonosporaceae</taxon>
        <taxon>Actinoallomurus</taxon>
    </lineage>
</organism>
<evidence type="ECO:0000313" key="2">
    <source>
        <dbReference type="EMBL" id="GAA4484532.1"/>
    </source>
</evidence>
<sequence length="109" mass="11496">MSDPYWSLFTLASCTLSARHEGRPAWVPATDSGPVSNSCTGLLPSRATPCWGCIGYEFGGPLADEVDEAAEPFLAAAGEQRPGEDGGQESDNDDEWDGQGGKKDEPAAY</sequence>
<proteinExistence type="predicted"/>
<protein>
    <submittedName>
        <fullName evidence="2">Uncharacterized protein</fullName>
    </submittedName>
</protein>
<reference evidence="3" key="1">
    <citation type="journal article" date="2019" name="Int. J. Syst. Evol. Microbiol.">
        <title>The Global Catalogue of Microorganisms (GCM) 10K type strain sequencing project: providing services to taxonomists for standard genome sequencing and annotation.</title>
        <authorList>
            <consortium name="The Broad Institute Genomics Platform"/>
            <consortium name="The Broad Institute Genome Sequencing Center for Infectious Disease"/>
            <person name="Wu L."/>
            <person name="Ma J."/>
        </authorList>
    </citation>
    <scope>NUCLEOTIDE SEQUENCE [LARGE SCALE GENOMIC DNA]</scope>
    <source>
        <strain evidence="3">JCM 17933</strain>
    </source>
</reference>
<evidence type="ECO:0000313" key="3">
    <source>
        <dbReference type="Proteomes" id="UP001500503"/>
    </source>
</evidence>
<gene>
    <name evidence="2" type="ORF">GCM10023191_007800</name>
</gene>
<accession>A0ABP8PCL1</accession>
<name>A0ABP8PCL1_9ACTN</name>
<comment type="caution">
    <text evidence="2">The sequence shown here is derived from an EMBL/GenBank/DDBJ whole genome shotgun (WGS) entry which is preliminary data.</text>
</comment>
<feature type="region of interest" description="Disordered" evidence="1">
    <location>
        <begin position="67"/>
        <end position="109"/>
    </location>
</feature>
<feature type="compositionally biased region" description="Basic and acidic residues" evidence="1">
    <location>
        <begin position="100"/>
        <end position="109"/>
    </location>
</feature>